<dbReference type="PROSITE" id="PS50041">
    <property type="entry name" value="C_TYPE_LECTIN_2"/>
    <property type="match status" value="1"/>
</dbReference>
<dbReference type="SMART" id="SM00034">
    <property type="entry name" value="CLECT"/>
    <property type="match status" value="1"/>
</dbReference>
<dbReference type="PANTHER" id="PTHR22906:SF43">
    <property type="entry name" value="PROPERDIN"/>
    <property type="match status" value="1"/>
</dbReference>
<dbReference type="PRINTS" id="PR01705">
    <property type="entry name" value="TSP1REPEAT"/>
</dbReference>
<dbReference type="FunFam" id="2.20.100.10:FF:000007">
    <property type="entry name" value="Thrombospondin 1"/>
    <property type="match status" value="4"/>
</dbReference>
<feature type="chain" id="PRO_5039889709" evidence="6">
    <location>
        <begin position="24"/>
        <end position="540"/>
    </location>
</feature>
<dbReference type="Gene3D" id="2.20.100.10">
    <property type="entry name" value="Thrombospondin type-1 (TSP1) repeat"/>
    <property type="match status" value="4"/>
</dbReference>
<reference evidence="9" key="2">
    <citation type="submission" date="2025-08" db="UniProtKB">
        <authorList>
            <consortium name="RefSeq"/>
        </authorList>
    </citation>
    <scope>IDENTIFICATION</scope>
    <source>
        <strain evidence="9">S238N-H82</strain>
        <tissue evidence="9">Testes</tissue>
    </source>
</reference>
<dbReference type="Proteomes" id="UP000001554">
    <property type="component" value="Chromosome 2"/>
</dbReference>
<dbReference type="InterPro" id="IPR052065">
    <property type="entry name" value="Compl_asym_regulator"/>
</dbReference>
<evidence type="ECO:0000256" key="2">
    <source>
        <dbReference type="ARBA" id="ARBA00022525"/>
    </source>
</evidence>
<dbReference type="InterPro" id="IPR016187">
    <property type="entry name" value="CTDL_fold"/>
</dbReference>
<dbReference type="SUPFAM" id="SSF56436">
    <property type="entry name" value="C-type lectin-like"/>
    <property type="match status" value="1"/>
</dbReference>
<evidence type="ECO:0000313" key="9">
    <source>
        <dbReference type="RefSeq" id="XP_035668228.1"/>
    </source>
</evidence>
<dbReference type="InterPro" id="IPR036383">
    <property type="entry name" value="TSP1_rpt_sf"/>
</dbReference>
<keyword evidence="2" id="KW-0964">Secreted</keyword>
<dbReference type="SMART" id="SM00209">
    <property type="entry name" value="TSP1"/>
    <property type="match status" value="4"/>
</dbReference>
<accession>A0A9J7KQH2</accession>
<evidence type="ECO:0000256" key="3">
    <source>
        <dbReference type="ARBA" id="ARBA00022729"/>
    </source>
</evidence>
<dbReference type="OrthoDB" id="446173at2759"/>
<dbReference type="Pfam" id="PF00090">
    <property type="entry name" value="TSP_1"/>
    <property type="match status" value="4"/>
</dbReference>
<sequence length="540" mass="58404">MDRRVSVSVGLLVLVAMGTGVTGQDPCMPSNYIELNEPWRNVQQTNDGTQNMCDNGFAGEWYRFTGAAGEAMPTQAPPSVNRCGTDAPMWMNGQHPTLADGEVSRQACAFWGSNTCRWDTTIQVRACSGGYFVYKLPAAPACSLVYCGAGAMSVDGGWSDWGPWSTCSVTCGVGEQTRDRTCTNPAPANGGADCDGLTQETQACNTGVLCPVDGGWTDWGSWSACSVTCGVGEQTRDRTCTDPEPANGGADCDGLAQETQACDTGVSCLVIVDGGWTDWGSWSACSVTCGVGEQTRDRTCTNPEPANGGADCDGLAQETQACDTGVSCPVDGGWTDWGSWSACSMTCEVGEQTRDRTCTNPAPAHGGADCDGLAQETQACDTGVSCPVLPTRDCSDVYPHLRPAGNFGRYQNKYCFWSSAWRNRRLNYTKAQQECESNGGTLAMIKDASVQAFINNLLKTSSGRTQRNYWIGLDDLNREGVFEWNDGTKLGSYRRFKSKRPHKIRDCVALWRTAKLSRWFPLKCKIHLPYICQMDYNVNN</sequence>
<comment type="subcellular location">
    <subcellularLocation>
        <location evidence="1">Secreted</location>
    </subcellularLocation>
</comment>
<dbReference type="Pfam" id="PF23283">
    <property type="entry name" value="D8C_UMOD"/>
    <property type="match status" value="1"/>
</dbReference>
<dbReference type="InterPro" id="IPR016186">
    <property type="entry name" value="C-type_lectin-like/link_sf"/>
</dbReference>
<dbReference type="InterPro" id="IPR000884">
    <property type="entry name" value="TSP1_rpt"/>
</dbReference>
<keyword evidence="5" id="KW-1015">Disulfide bond</keyword>
<keyword evidence="4" id="KW-0677">Repeat</keyword>
<dbReference type="InterPro" id="IPR001304">
    <property type="entry name" value="C-type_lectin-like"/>
</dbReference>
<dbReference type="Pfam" id="PF00059">
    <property type="entry name" value="Lectin_C"/>
    <property type="match status" value="1"/>
</dbReference>
<dbReference type="PROSITE" id="PS50092">
    <property type="entry name" value="TSP1"/>
    <property type="match status" value="4"/>
</dbReference>
<gene>
    <name evidence="9" type="primary">LOC118410562</name>
</gene>
<reference evidence="8" key="1">
    <citation type="journal article" date="2020" name="Nat. Ecol. Evol.">
        <title>Deeply conserved synteny resolves early events in vertebrate evolution.</title>
        <authorList>
            <person name="Simakov O."/>
            <person name="Marletaz F."/>
            <person name="Yue J.X."/>
            <person name="O'Connell B."/>
            <person name="Jenkins J."/>
            <person name="Brandt A."/>
            <person name="Calef R."/>
            <person name="Tung C.H."/>
            <person name="Huang T.K."/>
            <person name="Schmutz J."/>
            <person name="Satoh N."/>
            <person name="Yu J.K."/>
            <person name="Putnam N.H."/>
            <person name="Green R.E."/>
            <person name="Rokhsar D.S."/>
        </authorList>
    </citation>
    <scope>NUCLEOTIDE SEQUENCE [LARGE SCALE GENOMIC DNA]</scope>
    <source>
        <strain evidence="8">S238N-H82</strain>
    </source>
</reference>
<evidence type="ECO:0000256" key="1">
    <source>
        <dbReference type="ARBA" id="ARBA00004613"/>
    </source>
</evidence>
<name>A0A9J7KQH2_BRAFL</name>
<protein>
    <submittedName>
        <fullName evidence="9">A disintegrin and metalloproteinase with thrombospondin motifs adt-1-like isoform X1</fullName>
    </submittedName>
</protein>
<dbReference type="AlphaFoldDB" id="A0A9J7KQH2"/>
<organism evidence="8 9">
    <name type="scientific">Branchiostoma floridae</name>
    <name type="common">Florida lancelet</name>
    <name type="synonym">Amphioxus</name>
    <dbReference type="NCBI Taxonomy" id="7739"/>
    <lineage>
        <taxon>Eukaryota</taxon>
        <taxon>Metazoa</taxon>
        <taxon>Chordata</taxon>
        <taxon>Cephalochordata</taxon>
        <taxon>Leptocardii</taxon>
        <taxon>Amphioxiformes</taxon>
        <taxon>Branchiostomatidae</taxon>
        <taxon>Branchiostoma</taxon>
    </lineage>
</organism>
<feature type="domain" description="C-type lectin" evidence="7">
    <location>
        <begin position="411"/>
        <end position="533"/>
    </location>
</feature>
<evidence type="ECO:0000259" key="7">
    <source>
        <dbReference type="PROSITE" id="PS50041"/>
    </source>
</evidence>
<keyword evidence="8" id="KW-1185">Reference proteome</keyword>
<dbReference type="Gene3D" id="3.10.100.10">
    <property type="entry name" value="Mannose-Binding Protein A, subunit A"/>
    <property type="match status" value="1"/>
</dbReference>
<evidence type="ECO:0000256" key="6">
    <source>
        <dbReference type="SAM" id="SignalP"/>
    </source>
</evidence>
<feature type="signal peptide" evidence="6">
    <location>
        <begin position="1"/>
        <end position="23"/>
    </location>
</feature>
<dbReference type="InterPro" id="IPR057774">
    <property type="entry name" value="D8C_UMOD/GP2/OIT3-like"/>
</dbReference>
<evidence type="ECO:0000256" key="4">
    <source>
        <dbReference type="ARBA" id="ARBA00022737"/>
    </source>
</evidence>
<dbReference type="KEGG" id="bfo:118410562"/>
<dbReference type="RefSeq" id="XP_035668228.1">
    <property type="nucleotide sequence ID" value="XM_035812335.1"/>
</dbReference>
<proteinExistence type="predicted"/>
<dbReference type="GeneID" id="118410562"/>
<evidence type="ECO:0000313" key="8">
    <source>
        <dbReference type="Proteomes" id="UP000001554"/>
    </source>
</evidence>
<evidence type="ECO:0000256" key="5">
    <source>
        <dbReference type="ARBA" id="ARBA00023157"/>
    </source>
</evidence>
<keyword evidence="3 6" id="KW-0732">Signal</keyword>
<dbReference type="CDD" id="cd00037">
    <property type="entry name" value="CLECT"/>
    <property type="match status" value="1"/>
</dbReference>
<dbReference type="PANTHER" id="PTHR22906">
    <property type="entry name" value="PROPERDIN"/>
    <property type="match status" value="1"/>
</dbReference>
<dbReference type="SUPFAM" id="SSF82895">
    <property type="entry name" value="TSP-1 type 1 repeat"/>
    <property type="match status" value="4"/>
</dbReference>